<protein>
    <submittedName>
        <fullName evidence="1">Uncharacterized protein</fullName>
    </submittedName>
</protein>
<dbReference type="OrthoDB" id="2963924at2"/>
<accession>A0A1I1ZWH0</accession>
<dbReference type="Proteomes" id="UP000199516">
    <property type="component" value="Unassembled WGS sequence"/>
</dbReference>
<dbReference type="RefSeq" id="WP_143083168.1">
    <property type="nucleotide sequence ID" value="NZ_FONT01000001.1"/>
</dbReference>
<name>A0A1I1ZWH0_9BACI</name>
<evidence type="ECO:0000313" key="1">
    <source>
        <dbReference type="EMBL" id="SFE36005.1"/>
    </source>
</evidence>
<keyword evidence="2" id="KW-1185">Reference proteome</keyword>
<dbReference type="EMBL" id="FONT01000001">
    <property type="protein sequence ID" value="SFE36005.1"/>
    <property type="molecule type" value="Genomic_DNA"/>
</dbReference>
<sequence length="162" mass="19413">MKAYRRKFYYLGANHRRMEPMSMDRIRQAGFDIVIVKEDLPYFISFCREWRTFFENEARNMHPLYRPYIEEASVFFDEQIEQMTLCTSPQYDSPSYILPLTELVSALMHAYNAFDKVLDAYQSMPAHFETALKYNRQFNVHSDVDKSQFILNHLPDLRLSIE</sequence>
<dbReference type="STRING" id="930128.SAMN05192532_101490"/>
<dbReference type="AlphaFoldDB" id="A0A1I1ZWH0"/>
<evidence type="ECO:0000313" key="2">
    <source>
        <dbReference type="Proteomes" id="UP000199516"/>
    </source>
</evidence>
<organism evidence="1 2">
    <name type="scientific">Alteribacillus iranensis</name>
    <dbReference type="NCBI Taxonomy" id="930128"/>
    <lineage>
        <taxon>Bacteria</taxon>
        <taxon>Bacillati</taxon>
        <taxon>Bacillota</taxon>
        <taxon>Bacilli</taxon>
        <taxon>Bacillales</taxon>
        <taxon>Bacillaceae</taxon>
        <taxon>Alteribacillus</taxon>
    </lineage>
</organism>
<proteinExistence type="predicted"/>
<reference evidence="1 2" key="1">
    <citation type="submission" date="2016-10" db="EMBL/GenBank/DDBJ databases">
        <authorList>
            <person name="de Groot N.N."/>
        </authorList>
    </citation>
    <scope>NUCLEOTIDE SEQUENCE [LARGE SCALE GENOMIC DNA]</scope>
    <source>
        <strain evidence="1 2">DSM 23995</strain>
    </source>
</reference>
<gene>
    <name evidence="1" type="ORF">SAMN05192532_101490</name>
</gene>